<evidence type="ECO:0000313" key="5">
    <source>
        <dbReference type="Proteomes" id="UP000826195"/>
    </source>
</evidence>
<feature type="compositionally biased region" description="Low complexity" evidence="2">
    <location>
        <begin position="219"/>
        <end position="234"/>
    </location>
</feature>
<dbReference type="InterPro" id="IPR004097">
    <property type="entry name" value="DHHA2"/>
</dbReference>
<dbReference type="PANTHER" id="PTHR12112">
    <property type="entry name" value="BNIP - RELATED"/>
    <property type="match status" value="1"/>
</dbReference>
<sequence>MEEFLRASKQALEGLENFRKIKVVMGNESCDLDSAVCALVHGFWHFNKLKKEHVDDVAVIPLLNVTKRMFKIKTEVVYVMKENNIPLELLTFRDEIDLRELSERQMLELSLVDHHTLTDYDVSLAGSVVEVIDHRPQDTNWPWTGRDINLEKVGSCATLVARNILDKNPRLVDQQISSLLKGPILIDTSNFSESVARATQLDIQVMQELEKISTNTEPDGGSSTGCGDSSGKSTPLDTQTNRNKIYSAILNAKTDISCLSPEDLILKDLKFVNGIPIPGLPILVEEFLNLNAALEALNSFTRERESQHQHRLMVILGMNLKGQVVKRDLGVFSFLPNDLENKIVKALESVDSGLDLSPSLSTLKENWSLKLYKQGNVRATRKQILPIIQSASAGC</sequence>
<dbReference type="Pfam" id="PF02833">
    <property type="entry name" value="DHHA2"/>
    <property type="match status" value="1"/>
</dbReference>
<dbReference type="AlphaFoldDB" id="A0AAV7HY50"/>
<proteinExistence type="inferred from homology"/>
<accession>A0AAV7HY50</accession>
<dbReference type="PANTHER" id="PTHR12112:SF39">
    <property type="entry name" value="EG:152A3.5 PROTEIN (FBGN0003116_PN PROTEIN)"/>
    <property type="match status" value="1"/>
</dbReference>
<dbReference type="InterPro" id="IPR038763">
    <property type="entry name" value="DHH_sf"/>
</dbReference>
<evidence type="ECO:0000313" key="4">
    <source>
        <dbReference type="EMBL" id="KAH0535282.1"/>
    </source>
</evidence>
<dbReference type="SUPFAM" id="SSF64182">
    <property type="entry name" value="DHH phosphoesterases"/>
    <property type="match status" value="1"/>
</dbReference>
<dbReference type="GO" id="GO:0004309">
    <property type="term" value="F:exopolyphosphatase activity"/>
    <property type="evidence" value="ECO:0007669"/>
    <property type="project" value="TreeGrafter"/>
</dbReference>
<gene>
    <name evidence="4" type="ORF">KQX54_015705</name>
</gene>
<dbReference type="EMBL" id="JAHXZJ010002982">
    <property type="protein sequence ID" value="KAH0535282.1"/>
    <property type="molecule type" value="Genomic_DNA"/>
</dbReference>
<dbReference type="Gene3D" id="3.90.1640.10">
    <property type="entry name" value="inorganic pyrophosphatase (n-terminal core)"/>
    <property type="match status" value="1"/>
</dbReference>
<name>A0AAV7HY50_COTGL</name>
<keyword evidence="5" id="KW-1185">Reference proteome</keyword>
<dbReference type="SMART" id="SM01131">
    <property type="entry name" value="DHHA2"/>
    <property type="match status" value="1"/>
</dbReference>
<protein>
    <recommendedName>
        <fullName evidence="3">DHHA2 domain-containing protein</fullName>
    </recommendedName>
</protein>
<evidence type="ECO:0000256" key="2">
    <source>
        <dbReference type="SAM" id="MobiDB-lite"/>
    </source>
</evidence>
<organism evidence="4 5">
    <name type="scientific">Cotesia glomerata</name>
    <name type="common">Lepidopteran parasitic wasp</name>
    <name type="synonym">Apanteles glomeratus</name>
    <dbReference type="NCBI Taxonomy" id="32391"/>
    <lineage>
        <taxon>Eukaryota</taxon>
        <taxon>Metazoa</taxon>
        <taxon>Ecdysozoa</taxon>
        <taxon>Arthropoda</taxon>
        <taxon>Hexapoda</taxon>
        <taxon>Insecta</taxon>
        <taxon>Pterygota</taxon>
        <taxon>Neoptera</taxon>
        <taxon>Endopterygota</taxon>
        <taxon>Hymenoptera</taxon>
        <taxon>Apocrita</taxon>
        <taxon>Ichneumonoidea</taxon>
        <taxon>Braconidae</taxon>
        <taxon>Microgastrinae</taxon>
        <taxon>Cotesia</taxon>
    </lineage>
</organism>
<dbReference type="InterPro" id="IPR038222">
    <property type="entry name" value="DHHA2_dom_sf"/>
</dbReference>
<feature type="region of interest" description="Disordered" evidence="2">
    <location>
        <begin position="212"/>
        <end position="239"/>
    </location>
</feature>
<evidence type="ECO:0000259" key="3">
    <source>
        <dbReference type="SMART" id="SM01131"/>
    </source>
</evidence>
<dbReference type="GO" id="GO:0005737">
    <property type="term" value="C:cytoplasm"/>
    <property type="evidence" value="ECO:0007669"/>
    <property type="project" value="InterPro"/>
</dbReference>
<evidence type="ECO:0000256" key="1">
    <source>
        <dbReference type="ARBA" id="ARBA00010331"/>
    </source>
</evidence>
<dbReference type="Proteomes" id="UP000826195">
    <property type="component" value="Unassembled WGS sequence"/>
</dbReference>
<reference evidence="4 5" key="1">
    <citation type="journal article" date="2021" name="J. Hered.">
        <title>A chromosome-level genome assembly of the parasitoid wasp, Cotesia glomerata (Hymenoptera: Braconidae).</title>
        <authorList>
            <person name="Pinto B.J."/>
            <person name="Weis J.J."/>
            <person name="Gamble T."/>
            <person name="Ode P.J."/>
            <person name="Paul R."/>
            <person name="Zaspel J.M."/>
        </authorList>
    </citation>
    <scope>NUCLEOTIDE SEQUENCE [LARGE SCALE GENOMIC DNA]</scope>
    <source>
        <strain evidence="4">CgM1</strain>
    </source>
</reference>
<dbReference type="Gene3D" id="3.10.310.20">
    <property type="entry name" value="DHHA2 domain"/>
    <property type="match status" value="1"/>
</dbReference>
<feature type="domain" description="DHHA2" evidence="3">
    <location>
        <begin position="246"/>
        <end position="392"/>
    </location>
</feature>
<comment type="similarity">
    <text evidence="1">Belongs to the PPase class C family. Prune subfamily.</text>
</comment>
<comment type="caution">
    <text evidence="4">The sequence shown here is derived from an EMBL/GenBank/DDBJ whole genome shotgun (WGS) entry which is preliminary data.</text>
</comment>